<dbReference type="PANTHER" id="PTHR12483:SF120">
    <property type="entry name" value="HIGH-AFFINITY COPPER TRANSPORTER CTRA2"/>
    <property type="match status" value="1"/>
</dbReference>
<evidence type="ECO:0000313" key="5">
    <source>
        <dbReference type="EMBL" id="KAF2763625.1"/>
    </source>
</evidence>
<keyword evidence="1 4" id="KW-0812">Transmembrane</keyword>
<proteinExistence type="inferred from homology"/>
<feature type="transmembrane region" description="Helical" evidence="4">
    <location>
        <begin position="102"/>
        <end position="129"/>
    </location>
</feature>
<keyword evidence="2 4" id="KW-1133">Transmembrane helix</keyword>
<dbReference type="EMBL" id="ML995991">
    <property type="protein sequence ID" value="KAF2763625.1"/>
    <property type="molecule type" value="Genomic_DNA"/>
</dbReference>
<keyword evidence="4" id="KW-0186">Copper</keyword>
<dbReference type="GO" id="GO:0005886">
    <property type="term" value="C:plasma membrane"/>
    <property type="evidence" value="ECO:0007669"/>
    <property type="project" value="TreeGrafter"/>
</dbReference>
<feature type="non-terminal residue" evidence="5">
    <location>
        <position position="130"/>
    </location>
</feature>
<keyword evidence="4" id="KW-0813">Transport</keyword>
<keyword evidence="6" id="KW-1185">Reference proteome</keyword>
<comment type="similarity">
    <text evidence="4">Belongs to the copper transporter (Ctr) (TC 1.A.56) family. SLC31A subfamily.</text>
</comment>
<dbReference type="InterPro" id="IPR007274">
    <property type="entry name" value="Cop_transporter"/>
</dbReference>
<sequence length="130" mass="14092">MLMTFFTSTTTALFSEDWTPQNTSAYAGTCIFLIALSAIFRAILAIRMNFDSVQALLARRRDPAYVLRSADGLGGVAVGRPWRASEALKWAVLDTVLAGVGYLLMVAVMTMNVGYFMSVLAGAFVGSFVF</sequence>
<dbReference type="AlphaFoldDB" id="A0A6G1KSP1"/>
<evidence type="ECO:0000256" key="1">
    <source>
        <dbReference type="ARBA" id="ARBA00022692"/>
    </source>
</evidence>
<dbReference type="PANTHER" id="PTHR12483">
    <property type="entry name" value="SOLUTE CARRIER FAMILY 31 COPPER TRANSPORTERS"/>
    <property type="match status" value="1"/>
</dbReference>
<keyword evidence="4" id="KW-0187">Copper transport</keyword>
<evidence type="ECO:0000256" key="2">
    <source>
        <dbReference type="ARBA" id="ARBA00022989"/>
    </source>
</evidence>
<keyword evidence="3 4" id="KW-0472">Membrane</keyword>
<reference evidence="5" key="1">
    <citation type="journal article" date="2020" name="Stud. Mycol.">
        <title>101 Dothideomycetes genomes: a test case for predicting lifestyles and emergence of pathogens.</title>
        <authorList>
            <person name="Haridas S."/>
            <person name="Albert R."/>
            <person name="Binder M."/>
            <person name="Bloem J."/>
            <person name="Labutti K."/>
            <person name="Salamov A."/>
            <person name="Andreopoulos B."/>
            <person name="Baker S."/>
            <person name="Barry K."/>
            <person name="Bills G."/>
            <person name="Bluhm B."/>
            <person name="Cannon C."/>
            <person name="Castanera R."/>
            <person name="Culley D."/>
            <person name="Daum C."/>
            <person name="Ezra D."/>
            <person name="Gonzalez J."/>
            <person name="Henrissat B."/>
            <person name="Kuo A."/>
            <person name="Liang C."/>
            <person name="Lipzen A."/>
            <person name="Lutzoni F."/>
            <person name="Magnuson J."/>
            <person name="Mondo S."/>
            <person name="Nolan M."/>
            <person name="Ohm R."/>
            <person name="Pangilinan J."/>
            <person name="Park H.-J."/>
            <person name="Ramirez L."/>
            <person name="Alfaro M."/>
            <person name="Sun H."/>
            <person name="Tritt A."/>
            <person name="Yoshinaga Y."/>
            <person name="Zwiers L.-H."/>
            <person name="Turgeon B."/>
            <person name="Goodwin S."/>
            <person name="Spatafora J."/>
            <person name="Crous P."/>
            <person name="Grigoriev I."/>
        </authorList>
    </citation>
    <scope>NUCLEOTIDE SEQUENCE</scope>
    <source>
        <strain evidence="5">CBS 116005</strain>
    </source>
</reference>
<organism evidence="5 6">
    <name type="scientific">Teratosphaeria nubilosa</name>
    <dbReference type="NCBI Taxonomy" id="161662"/>
    <lineage>
        <taxon>Eukaryota</taxon>
        <taxon>Fungi</taxon>
        <taxon>Dikarya</taxon>
        <taxon>Ascomycota</taxon>
        <taxon>Pezizomycotina</taxon>
        <taxon>Dothideomycetes</taxon>
        <taxon>Dothideomycetidae</taxon>
        <taxon>Mycosphaerellales</taxon>
        <taxon>Teratosphaeriaceae</taxon>
        <taxon>Teratosphaeria</taxon>
    </lineage>
</organism>
<dbReference type="OrthoDB" id="73901at2759"/>
<evidence type="ECO:0000256" key="4">
    <source>
        <dbReference type="RuleBase" id="RU367022"/>
    </source>
</evidence>
<protein>
    <recommendedName>
        <fullName evidence="4">Copper transport protein</fullName>
    </recommendedName>
</protein>
<feature type="transmembrane region" description="Helical" evidence="4">
    <location>
        <begin position="25"/>
        <end position="44"/>
    </location>
</feature>
<keyword evidence="4" id="KW-0406">Ion transport</keyword>
<name>A0A6G1KSP1_9PEZI</name>
<evidence type="ECO:0000313" key="6">
    <source>
        <dbReference type="Proteomes" id="UP000799436"/>
    </source>
</evidence>
<comment type="subcellular location">
    <subcellularLocation>
        <location evidence="4">Membrane</location>
        <topology evidence="4">Multi-pass membrane protein</topology>
    </subcellularLocation>
</comment>
<evidence type="ECO:0000256" key="3">
    <source>
        <dbReference type="ARBA" id="ARBA00023136"/>
    </source>
</evidence>
<dbReference type="Pfam" id="PF04145">
    <property type="entry name" value="Ctr"/>
    <property type="match status" value="1"/>
</dbReference>
<dbReference type="Proteomes" id="UP000799436">
    <property type="component" value="Unassembled WGS sequence"/>
</dbReference>
<dbReference type="GO" id="GO:0005375">
    <property type="term" value="F:copper ion transmembrane transporter activity"/>
    <property type="evidence" value="ECO:0007669"/>
    <property type="project" value="UniProtKB-UniRule"/>
</dbReference>
<gene>
    <name evidence="5" type="ORF">EJ03DRAFT_260041</name>
</gene>
<accession>A0A6G1KSP1</accession>